<proteinExistence type="predicted"/>
<dbReference type="AlphaFoldDB" id="A0A8T0QMM6"/>
<comment type="caution">
    <text evidence="2">The sequence shown here is derived from an EMBL/GenBank/DDBJ whole genome shotgun (WGS) entry which is preliminary data.</text>
</comment>
<evidence type="ECO:0000256" key="1">
    <source>
        <dbReference type="SAM" id="MobiDB-lite"/>
    </source>
</evidence>
<organism evidence="2 3">
    <name type="scientific">Panicum virgatum</name>
    <name type="common">Blackwell switchgrass</name>
    <dbReference type="NCBI Taxonomy" id="38727"/>
    <lineage>
        <taxon>Eukaryota</taxon>
        <taxon>Viridiplantae</taxon>
        <taxon>Streptophyta</taxon>
        <taxon>Embryophyta</taxon>
        <taxon>Tracheophyta</taxon>
        <taxon>Spermatophyta</taxon>
        <taxon>Magnoliopsida</taxon>
        <taxon>Liliopsida</taxon>
        <taxon>Poales</taxon>
        <taxon>Poaceae</taxon>
        <taxon>PACMAD clade</taxon>
        <taxon>Panicoideae</taxon>
        <taxon>Panicodae</taxon>
        <taxon>Paniceae</taxon>
        <taxon>Panicinae</taxon>
        <taxon>Panicum</taxon>
        <taxon>Panicum sect. Hiantes</taxon>
    </lineage>
</organism>
<keyword evidence="3" id="KW-1185">Reference proteome</keyword>
<dbReference type="Proteomes" id="UP000823388">
    <property type="component" value="Chromosome 7K"/>
</dbReference>
<accession>A0A8T0QMM6</accession>
<feature type="region of interest" description="Disordered" evidence="1">
    <location>
        <begin position="1"/>
        <end position="76"/>
    </location>
</feature>
<gene>
    <name evidence="2" type="ORF">PVAP13_7KG313703</name>
</gene>
<feature type="region of interest" description="Disordered" evidence="1">
    <location>
        <begin position="121"/>
        <end position="202"/>
    </location>
</feature>
<evidence type="ECO:0000313" key="3">
    <source>
        <dbReference type="Proteomes" id="UP000823388"/>
    </source>
</evidence>
<reference evidence="2" key="1">
    <citation type="submission" date="2020-05" db="EMBL/GenBank/DDBJ databases">
        <title>WGS assembly of Panicum virgatum.</title>
        <authorList>
            <person name="Lovell J.T."/>
            <person name="Jenkins J."/>
            <person name="Shu S."/>
            <person name="Juenger T.E."/>
            <person name="Schmutz J."/>
        </authorList>
    </citation>
    <scope>NUCLEOTIDE SEQUENCE</scope>
    <source>
        <strain evidence="2">AP13</strain>
    </source>
</reference>
<sequence>MVFLTGNSQPPPRHGRTTHQTSSQIAAYKETAAASKDMSTVPKHHRPSSAQAHRRPIDPLPPTQGHHQAMMSASDPCSDHSYELPLRRNLLVLRDLLDVLRFVAGVLLDRIGVVSCQRARGAASPPDLGRGARRRRGRGVLLPPRGDAAGAHHQLAAGDDRRGDAVQAAAAGGRRRGRGRLRDLLGGAGGSGTRGAGGRGAGRLLARVPRRVHRRLGRHRRGGHLPAVPRAHVAHGVGGRDGQSALAPRAPQ</sequence>
<name>A0A8T0QMM6_PANVG</name>
<dbReference type="EMBL" id="CM029049">
    <property type="protein sequence ID" value="KAG2574222.1"/>
    <property type="molecule type" value="Genomic_DNA"/>
</dbReference>
<evidence type="ECO:0000313" key="2">
    <source>
        <dbReference type="EMBL" id="KAG2574222.1"/>
    </source>
</evidence>
<protein>
    <submittedName>
        <fullName evidence="2">Uncharacterized protein</fullName>
    </submittedName>
</protein>
<feature type="compositionally biased region" description="Gly residues" evidence="1">
    <location>
        <begin position="186"/>
        <end position="201"/>
    </location>
</feature>